<reference evidence="12 13" key="1">
    <citation type="submission" date="2017-07" db="EMBL/GenBank/DDBJ databases">
        <title>The complete genome sequence of Bacillus mesonae strain H20-5, an efficient strain improving plant abiotic stress resistance.</title>
        <authorList>
            <person name="Kim S.Y."/>
            <person name="Song H."/>
            <person name="Sang M.K."/>
            <person name="Weon H.-Y."/>
            <person name="Song J."/>
        </authorList>
    </citation>
    <scope>NUCLEOTIDE SEQUENCE [LARGE SCALE GENOMIC DNA]</scope>
    <source>
        <strain evidence="12 13">H20-5</strain>
    </source>
</reference>
<evidence type="ECO:0000256" key="6">
    <source>
        <dbReference type="ARBA" id="ARBA00022741"/>
    </source>
</evidence>
<dbReference type="GO" id="GO:0005886">
    <property type="term" value="C:plasma membrane"/>
    <property type="evidence" value="ECO:0007669"/>
    <property type="project" value="UniProtKB-SubCell"/>
</dbReference>
<keyword evidence="10" id="KW-0812">Transmembrane</keyword>
<dbReference type="GO" id="GO:0000155">
    <property type="term" value="F:phosphorelay sensor kinase activity"/>
    <property type="evidence" value="ECO:0007669"/>
    <property type="project" value="InterPro"/>
</dbReference>
<dbReference type="SUPFAM" id="SSF47384">
    <property type="entry name" value="Homodimeric domain of signal transducing histidine kinase"/>
    <property type="match status" value="1"/>
</dbReference>
<evidence type="ECO:0000256" key="8">
    <source>
        <dbReference type="ARBA" id="ARBA00022840"/>
    </source>
</evidence>
<organism evidence="12 13">
    <name type="scientific">Neobacillus mesonae</name>
    <dbReference type="NCBI Taxonomy" id="1193713"/>
    <lineage>
        <taxon>Bacteria</taxon>
        <taxon>Bacillati</taxon>
        <taxon>Bacillota</taxon>
        <taxon>Bacilli</taxon>
        <taxon>Bacillales</taxon>
        <taxon>Bacillaceae</taxon>
        <taxon>Neobacillus</taxon>
    </lineage>
</organism>
<dbReference type="InterPro" id="IPR048436">
    <property type="entry name" value="MASE12"/>
</dbReference>
<evidence type="ECO:0000256" key="1">
    <source>
        <dbReference type="ARBA" id="ARBA00000085"/>
    </source>
</evidence>
<feature type="domain" description="Histidine kinase" evidence="11">
    <location>
        <begin position="206"/>
        <end position="411"/>
    </location>
</feature>
<feature type="transmembrane region" description="Helical" evidence="10">
    <location>
        <begin position="132"/>
        <end position="150"/>
    </location>
</feature>
<dbReference type="InterPro" id="IPR036890">
    <property type="entry name" value="HATPase_C_sf"/>
</dbReference>
<keyword evidence="13" id="KW-1185">Reference proteome</keyword>
<evidence type="ECO:0000256" key="2">
    <source>
        <dbReference type="ARBA" id="ARBA00004651"/>
    </source>
</evidence>
<dbReference type="InterPro" id="IPR004358">
    <property type="entry name" value="Sig_transdc_His_kin-like_C"/>
</dbReference>
<keyword evidence="10" id="KW-1133">Transmembrane helix</keyword>
<feature type="transmembrane region" description="Helical" evidence="10">
    <location>
        <begin position="156"/>
        <end position="174"/>
    </location>
</feature>
<dbReference type="SMART" id="SM00387">
    <property type="entry name" value="HATPase_c"/>
    <property type="match status" value="1"/>
</dbReference>
<keyword evidence="4" id="KW-0597">Phosphoprotein</keyword>
<evidence type="ECO:0000256" key="10">
    <source>
        <dbReference type="SAM" id="Phobius"/>
    </source>
</evidence>
<dbReference type="PROSITE" id="PS50109">
    <property type="entry name" value="HIS_KIN"/>
    <property type="match status" value="1"/>
</dbReference>
<sequence length="413" mass="47286">MNEGRQSPKLIFEEKKAIKLFLWLFYIFFITYSLFWCFIIPKYTTYGDPDYAREGLGVWLYIAILALLPLSIYFCKRGNLYIVKYIILYSFIFTDIIDNLLRYFGTNKPFASGNIVELILVFFAPIFVNKNYFWTVSLAIIGKYIFLGIVLQDADVLSPIVITMILTVISFILLTRFSSYILSLNIAHEELRQKEKLALIGQMAAAIGHEIRNPLASLKGFAQLQHERYPEQSDYYPIIIQEIDRIDIIVNDLMFIGKPKGIHIEQTNMKDIIEYTISIMRQQANAQNIHIESSYTEDLPLIECDEKHLKQVFINLLKNAIEAMPDGGTIKINVQYIEESEIIVSIEDEGCGIKSEDIPNLTVPFYTTKKSGTGLGLVVTNQIIKEHNGDINMESESGKGTKVTVTLPVWQKL</sequence>
<dbReference type="InterPro" id="IPR005467">
    <property type="entry name" value="His_kinase_dom"/>
</dbReference>
<dbReference type="SMART" id="SM00388">
    <property type="entry name" value="HisKA"/>
    <property type="match status" value="1"/>
</dbReference>
<name>A0A3T0HUS1_9BACI</name>
<dbReference type="Pfam" id="PF20971">
    <property type="entry name" value="MASE12"/>
    <property type="match status" value="1"/>
</dbReference>
<dbReference type="PANTHER" id="PTHR43065:SF34">
    <property type="entry name" value="SPORULATION KINASE A"/>
    <property type="match status" value="1"/>
</dbReference>
<dbReference type="InterPro" id="IPR036097">
    <property type="entry name" value="HisK_dim/P_sf"/>
</dbReference>
<evidence type="ECO:0000313" key="12">
    <source>
        <dbReference type="EMBL" id="AZU60836.1"/>
    </source>
</evidence>
<evidence type="ECO:0000256" key="9">
    <source>
        <dbReference type="ARBA" id="ARBA00023012"/>
    </source>
</evidence>
<feature type="transmembrane region" description="Helical" evidence="10">
    <location>
        <begin position="20"/>
        <end position="44"/>
    </location>
</feature>
<dbReference type="InterPro" id="IPR003594">
    <property type="entry name" value="HATPase_dom"/>
</dbReference>
<keyword evidence="6" id="KW-0547">Nucleotide-binding</keyword>
<feature type="transmembrane region" description="Helical" evidence="10">
    <location>
        <begin position="86"/>
        <end position="104"/>
    </location>
</feature>
<gene>
    <name evidence="12" type="ORF">CHR53_05900</name>
</gene>
<dbReference type="Gene3D" id="3.30.565.10">
    <property type="entry name" value="Histidine kinase-like ATPase, C-terminal domain"/>
    <property type="match status" value="1"/>
</dbReference>
<dbReference type="PRINTS" id="PR00344">
    <property type="entry name" value="BCTRLSENSOR"/>
</dbReference>
<comment type="subcellular location">
    <subcellularLocation>
        <location evidence="2">Cell membrane</location>
        <topology evidence="2">Multi-pass membrane protein</topology>
    </subcellularLocation>
</comment>
<keyword evidence="8" id="KW-0067">ATP-binding</keyword>
<dbReference type="Gene3D" id="1.10.287.130">
    <property type="match status" value="1"/>
</dbReference>
<dbReference type="KEGG" id="nmk:CHR53_05900"/>
<dbReference type="Proteomes" id="UP000282892">
    <property type="component" value="Chromosome"/>
</dbReference>
<evidence type="ECO:0000256" key="3">
    <source>
        <dbReference type="ARBA" id="ARBA00012438"/>
    </source>
</evidence>
<feature type="transmembrane region" description="Helical" evidence="10">
    <location>
        <begin position="56"/>
        <end position="74"/>
    </location>
</feature>
<dbReference type="PANTHER" id="PTHR43065">
    <property type="entry name" value="SENSOR HISTIDINE KINASE"/>
    <property type="match status" value="1"/>
</dbReference>
<evidence type="ECO:0000313" key="13">
    <source>
        <dbReference type="Proteomes" id="UP000282892"/>
    </source>
</evidence>
<keyword evidence="7 12" id="KW-0418">Kinase</keyword>
<keyword evidence="10" id="KW-0472">Membrane</keyword>
<evidence type="ECO:0000259" key="11">
    <source>
        <dbReference type="PROSITE" id="PS50109"/>
    </source>
</evidence>
<dbReference type="GO" id="GO:0005524">
    <property type="term" value="F:ATP binding"/>
    <property type="evidence" value="ECO:0007669"/>
    <property type="project" value="UniProtKB-KW"/>
</dbReference>
<protein>
    <recommendedName>
        <fullName evidence="3">histidine kinase</fullName>
        <ecNumber evidence="3">2.7.13.3</ecNumber>
    </recommendedName>
</protein>
<keyword evidence="5" id="KW-0808">Transferase</keyword>
<proteinExistence type="predicted"/>
<dbReference type="InterPro" id="IPR003661">
    <property type="entry name" value="HisK_dim/P_dom"/>
</dbReference>
<evidence type="ECO:0000256" key="7">
    <source>
        <dbReference type="ARBA" id="ARBA00022777"/>
    </source>
</evidence>
<dbReference type="STRING" id="1193713.GCA_001636315_03708"/>
<dbReference type="RefSeq" id="WP_127485642.1">
    <property type="nucleotide sequence ID" value="NZ_CP022572.1"/>
</dbReference>
<dbReference type="EMBL" id="CP022572">
    <property type="protein sequence ID" value="AZU60836.1"/>
    <property type="molecule type" value="Genomic_DNA"/>
</dbReference>
<evidence type="ECO:0000256" key="5">
    <source>
        <dbReference type="ARBA" id="ARBA00022679"/>
    </source>
</evidence>
<dbReference type="Pfam" id="PF02518">
    <property type="entry name" value="HATPase_c"/>
    <property type="match status" value="1"/>
</dbReference>
<accession>A0A3T0HUS1</accession>
<dbReference type="FunFam" id="3.30.565.10:FF:000006">
    <property type="entry name" value="Sensor histidine kinase WalK"/>
    <property type="match status" value="1"/>
</dbReference>
<dbReference type="EC" id="2.7.13.3" evidence="3"/>
<dbReference type="CDD" id="cd00082">
    <property type="entry name" value="HisKA"/>
    <property type="match status" value="1"/>
</dbReference>
<dbReference type="AlphaFoldDB" id="A0A3T0HUS1"/>
<dbReference type="Pfam" id="PF00512">
    <property type="entry name" value="HisKA"/>
    <property type="match status" value="1"/>
</dbReference>
<dbReference type="SUPFAM" id="SSF55874">
    <property type="entry name" value="ATPase domain of HSP90 chaperone/DNA topoisomerase II/histidine kinase"/>
    <property type="match status" value="1"/>
</dbReference>
<dbReference type="OrthoDB" id="9815750at2"/>
<keyword evidence="9" id="KW-0902">Two-component regulatory system</keyword>
<comment type="catalytic activity">
    <reaction evidence="1">
        <text>ATP + protein L-histidine = ADP + protein N-phospho-L-histidine.</text>
        <dbReference type="EC" id="2.7.13.3"/>
    </reaction>
</comment>
<evidence type="ECO:0000256" key="4">
    <source>
        <dbReference type="ARBA" id="ARBA00022553"/>
    </source>
</evidence>